<evidence type="ECO:0000313" key="9">
    <source>
        <dbReference type="EMBL" id="PWA06647.1"/>
    </source>
</evidence>
<dbReference type="SUPFAM" id="SSF46626">
    <property type="entry name" value="Cytochrome c"/>
    <property type="match status" value="2"/>
</dbReference>
<dbReference type="PROSITE" id="PS51007">
    <property type="entry name" value="CYTC"/>
    <property type="match status" value="2"/>
</dbReference>
<dbReference type="AlphaFoldDB" id="A0A2U1JNA3"/>
<comment type="caution">
    <text evidence="9">The sequence shown here is derived from an EMBL/GenBank/DDBJ whole genome shotgun (WGS) entry which is preliminary data.</text>
</comment>
<dbReference type="Gene3D" id="1.20.1420.20">
    <property type="entry name" value="M75 peptidase, HXXE motif"/>
    <property type="match status" value="1"/>
</dbReference>
<evidence type="ECO:0000313" key="10">
    <source>
        <dbReference type="Proteomes" id="UP000245618"/>
    </source>
</evidence>
<accession>A0A2U1JNA3</accession>
<evidence type="ECO:0000256" key="5">
    <source>
        <dbReference type="ARBA" id="ARBA00023002"/>
    </source>
</evidence>
<dbReference type="PANTHER" id="PTHR30600:SF10">
    <property type="entry name" value="BLL6722 PROTEIN"/>
    <property type="match status" value="1"/>
</dbReference>
<evidence type="ECO:0000256" key="1">
    <source>
        <dbReference type="ARBA" id="ARBA00004196"/>
    </source>
</evidence>
<dbReference type="Proteomes" id="UP000245618">
    <property type="component" value="Unassembled WGS sequence"/>
</dbReference>
<dbReference type="GO" id="GO:0020037">
    <property type="term" value="F:heme binding"/>
    <property type="evidence" value="ECO:0007669"/>
    <property type="project" value="InterPro"/>
</dbReference>
<comment type="subcellular location">
    <subcellularLocation>
        <location evidence="1">Cell envelope</location>
    </subcellularLocation>
</comment>
<dbReference type="RefSeq" id="WP_116764490.1">
    <property type="nucleotide sequence ID" value="NZ_QCZH01000025.1"/>
</dbReference>
<gene>
    <name evidence="9" type="ORF">DB891_15480</name>
</gene>
<evidence type="ECO:0000256" key="4">
    <source>
        <dbReference type="ARBA" id="ARBA00022729"/>
    </source>
</evidence>
<sequence>MIKILKFINLKAILVYSLFAVFVGCKDASSYKDLNSYEKLEIYYKETLLQSATALDSLVNSKTIKERKAYFLKARMCFKKAEPILAFVDSENYNYLNQPNILKIEEEDFTDVKIIKPTGFQVLEEAVFSDDENDVALINRHALNTSAKLKFLHENASLRFFKKHHILWIIRDAINRVALTGITGFDSPALENSLAESQEVYKSLVVILQLFEKDFKDHTLFMEWKEELDLSINDLKGNFNAFNRYSFIKTHTHKGLEIWNKTVLDWKVVFPFKQAINYEVSNLFGKETFNISYFTGQNGDPLAAEKVALGKLLFEDKSLSKNNNMSCASCHKAEHYFTDGLAKPVGGQRNSPTLFYAALQKGFFHDKRAGSLEAQIVDVINNPNEFHLNLNEVEKKVSTNAKYQMAFSKVYQEKVSNDIIRNAIASYIMSLNPFNSKFDRNIGNMENSLTQDEINGFNLFMGKAKCATCHFAPVFNGLVPTTFKESEIELIGVPSTKDTINPKIDADFGRYDVYKTELRKFFFKTPTIRNIEKTGPYMHNGVYETLEEVVDFYNGGGGNGMGFNLPNQTLPEDKLNLTPLEKKQLIAFMKTLTDTKGSY</sequence>
<dbReference type="EMBL" id="QCZH01000025">
    <property type="protein sequence ID" value="PWA06647.1"/>
    <property type="molecule type" value="Genomic_DNA"/>
</dbReference>
<dbReference type="GO" id="GO:0046872">
    <property type="term" value="F:metal ion binding"/>
    <property type="evidence" value="ECO:0007669"/>
    <property type="project" value="UniProtKB-KW"/>
</dbReference>
<evidence type="ECO:0000256" key="3">
    <source>
        <dbReference type="ARBA" id="ARBA00022723"/>
    </source>
</evidence>
<proteinExistence type="predicted"/>
<dbReference type="GO" id="GO:0009055">
    <property type="term" value="F:electron transfer activity"/>
    <property type="evidence" value="ECO:0007669"/>
    <property type="project" value="InterPro"/>
</dbReference>
<evidence type="ECO:0000256" key="7">
    <source>
        <dbReference type="PROSITE-ProRule" id="PRU00433"/>
    </source>
</evidence>
<dbReference type="InterPro" id="IPR004852">
    <property type="entry name" value="Di-haem_cyt_c_peroxidsae"/>
</dbReference>
<dbReference type="PROSITE" id="PS51257">
    <property type="entry name" value="PROKAR_LIPOPROTEIN"/>
    <property type="match status" value="1"/>
</dbReference>
<name>A0A2U1JNA3_9FLAO</name>
<dbReference type="OrthoDB" id="9805202at2"/>
<evidence type="ECO:0000256" key="2">
    <source>
        <dbReference type="ARBA" id="ARBA00022617"/>
    </source>
</evidence>
<keyword evidence="4" id="KW-0732">Signal</keyword>
<dbReference type="InterPro" id="IPR036909">
    <property type="entry name" value="Cyt_c-like_dom_sf"/>
</dbReference>
<keyword evidence="10" id="KW-1185">Reference proteome</keyword>
<organism evidence="9 10">
    <name type="scientific">Flavobacterium laiguense</name>
    <dbReference type="NCBI Taxonomy" id="2169409"/>
    <lineage>
        <taxon>Bacteria</taxon>
        <taxon>Pseudomonadati</taxon>
        <taxon>Bacteroidota</taxon>
        <taxon>Flavobacteriia</taxon>
        <taxon>Flavobacteriales</taxon>
        <taxon>Flavobacteriaceae</taxon>
        <taxon>Flavobacterium</taxon>
    </lineage>
</organism>
<evidence type="ECO:0000259" key="8">
    <source>
        <dbReference type="PROSITE" id="PS51007"/>
    </source>
</evidence>
<reference evidence="9 10" key="1">
    <citation type="submission" date="2018-04" db="EMBL/GenBank/DDBJ databases">
        <title>Flavobacterium sp. nov., isolated from glacier ice.</title>
        <authorList>
            <person name="Liu Q."/>
            <person name="Xin Y.-H."/>
        </authorList>
    </citation>
    <scope>NUCLEOTIDE SEQUENCE [LARGE SCALE GENOMIC DNA]</scope>
    <source>
        <strain evidence="9 10">LB2P30</strain>
    </source>
</reference>
<dbReference type="InterPro" id="IPR038352">
    <property type="entry name" value="Imelysin_sf"/>
</dbReference>
<feature type="domain" description="Cytochrome c" evidence="8">
    <location>
        <begin position="451"/>
        <end position="593"/>
    </location>
</feature>
<protein>
    <submittedName>
        <fullName evidence="9">Methylamine utilization protein</fullName>
    </submittedName>
</protein>
<keyword evidence="6 7" id="KW-0408">Iron</keyword>
<dbReference type="InterPro" id="IPR009056">
    <property type="entry name" value="Cyt_c-like_dom"/>
</dbReference>
<dbReference type="Gene3D" id="1.10.760.10">
    <property type="entry name" value="Cytochrome c-like domain"/>
    <property type="match status" value="2"/>
</dbReference>
<dbReference type="GO" id="GO:0004130">
    <property type="term" value="F:cytochrome-c peroxidase activity"/>
    <property type="evidence" value="ECO:0007669"/>
    <property type="project" value="TreeGrafter"/>
</dbReference>
<dbReference type="InterPro" id="IPR051395">
    <property type="entry name" value="Cytochrome_c_Peroxidase/MauG"/>
</dbReference>
<keyword evidence="5" id="KW-0560">Oxidoreductase</keyword>
<dbReference type="PANTHER" id="PTHR30600">
    <property type="entry name" value="CYTOCHROME C PEROXIDASE-RELATED"/>
    <property type="match status" value="1"/>
</dbReference>
<evidence type="ECO:0000256" key="6">
    <source>
        <dbReference type="ARBA" id="ARBA00023004"/>
    </source>
</evidence>
<keyword evidence="2 7" id="KW-0349">Heme</keyword>
<dbReference type="Pfam" id="PF03150">
    <property type="entry name" value="CCP_MauG"/>
    <property type="match status" value="1"/>
</dbReference>
<keyword evidence="3 7" id="KW-0479">Metal-binding</keyword>
<feature type="domain" description="Cytochrome c" evidence="8">
    <location>
        <begin position="305"/>
        <end position="432"/>
    </location>
</feature>
<dbReference type="GO" id="GO:0030313">
    <property type="term" value="C:cell envelope"/>
    <property type="evidence" value="ECO:0007669"/>
    <property type="project" value="UniProtKB-SubCell"/>
</dbReference>